<protein>
    <submittedName>
        <fullName evidence="1">Uncharacterized protein</fullName>
    </submittedName>
</protein>
<reference evidence="1 2" key="1">
    <citation type="submission" date="2019-02" db="EMBL/GenBank/DDBJ databases">
        <title>Deep-cultivation of Planctomycetes and their phenomic and genomic characterization uncovers novel biology.</title>
        <authorList>
            <person name="Wiegand S."/>
            <person name="Jogler M."/>
            <person name="Boedeker C."/>
            <person name="Pinto D."/>
            <person name="Vollmers J."/>
            <person name="Rivas-Marin E."/>
            <person name="Kohn T."/>
            <person name="Peeters S.H."/>
            <person name="Heuer A."/>
            <person name="Rast P."/>
            <person name="Oberbeckmann S."/>
            <person name="Bunk B."/>
            <person name="Jeske O."/>
            <person name="Meyerdierks A."/>
            <person name="Storesund J.E."/>
            <person name="Kallscheuer N."/>
            <person name="Luecker S."/>
            <person name="Lage O.M."/>
            <person name="Pohl T."/>
            <person name="Merkel B.J."/>
            <person name="Hornburger P."/>
            <person name="Mueller R.-W."/>
            <person name="Bruemmer F."/>
            <person name="Labrenz M."/>
            <person name="Spormann A.M."/>
            <person name="Op den Camp H."/>
            <person name="Overmann J."/>
            <person name="Amann R."/>
            <person name="Jetten M.S.M."/>
            <person name="Mascher T."/>
            <person name="Medema M.H."/>
            <person name="Devos D.P."/>
            <person name="Kaster A.-K."/>
            <person name="Ovreas L."/>
            <person name="Rohde M."/>
            <person name="Galperin M.Y."/>
            <person name="Jogler C."/>
        </authorList>
    </citation>
    <scope>NUCLEOTIDE SEQUENCE [LARGE SCALE GENOMIC DNA]</scope>
    <source>
        <strain evidence="1 2">Mal48</strain>
    </source>
</reference>
<sequence length="78" mass="8700">MLVIVPQLIREINTGRIYRKAFALIRSRHLGNCAGRSVVRDGSGTRVLIIPEGMNYVLESKSNLGLYVLPRGEQSMKS</sequence>
<organism evidence="1 2">
    <name type="scientific">Thalassoglobus polymorphus</name>
    <dbReference type="NCBI Taxonomy" id="2527994"/>
    <lineage>
        <taxon>Bacteria</taxon>
        <taxon>Pseudomonadati</taxon>
        <taxon>Planctomycetota</taxon>
        <taxon>Planctomycetia</taxon>
        <taxon>Planctomycetales</taxon>
        <taxon>Planctomycetaceae</taxon>
        <taxon>Thalassoglobus</taxon>
    </lineage>
</organism>
<accession>A0A517QGQ8</accession>
<keyword evidence="2" id="KW-1185">Reference proteome</keyword>
<dbReference type="Proteomes" id="UP000315724">
    <property type="component" value="Chromosome"/>
</dbReference>
<proteinExistence type="predicted"/>
<evidence type="ECO:0000313" key="1">
    <source>
        <dbReference type="EMBL" id="QDT30816.1"/>
    </source>
</evidence>
<dbReference type="KEGG" id="tpol:Mal48_00430"/>
<dbReference type="EMBL" id="CP036267">
    <property type="protein sequence ID" value="QDT30816.1"/>
    <property type="molecule type" value="Genomic_DNA"/>
</dbReference>
<name>A0A517QGQ8_9PLAN</name>
<gene>
    <name evidence="1" type="ORF">Mal48_00430</name>
</gene>
<evidence type="ECO:0000313" key="2">
    <source>
        <dbReference type="Proteomes" id="UP000315724"/>
    </source>
</evidence>
<dbReference type="AlphaFoldDB" id="A0A517QGQ8"/>